<evidence type="ECO:0000313" key="2">
    <source>
        <dbReference type="EMBL" id="ACB86236.1"/>
    </source>
</evidence>
<reference evidence="2 3" key="2">
    <citation type="journal article" date="2011" name="J. Bacteriol.">
        <title>Complete genome sequence of the anaerobic, halophilic alkalithermophile Natranaerobius thermophilus JW/NM-WN-LF.</title>
        <authorList>
            <person name="Zhao B."/>
            <person name="Mesbah N.M."/>
            <person name="Dalin E."/>
            <person name="Goodwin L."/>
            <person name="Nolan M."/>
            <person name="Pitluck S."/>
            <person name="Chertkov O."/>
            <person name="Brettin T.S."/>
            <person name="Han J."/>
            <person name="Larimer F.W."/>
            <person name="Land M.L."/>
            <person name="Hauser L."/>
            <person name="Kyrpides N."/>
            <person name="Wiegel J."/>
        </authorList>
    </citation>
    <scope>NUCLEOTIDE SEQUENCE [LARGE SCALE GENOMIC DNA]</scope>
    <source>
        <strain evidence="3">ATCC BAA-1301 / DSM 18059 / JW/NM-WN-LF</strain>
    </source>
</reference>
<accession>B2A2D0</accession>
<reference evidence="2 3" key="1">
    <citation type="submission" date="2008-04" db="EMBL/GenBank/DDBJ databases">
        <title>Complete sequence of chromosome of Natranaerobius thermophilus JW/NM-WN-LF.</title>
        <authorList>
            <consortium name="US DOE Joint Genome Institute"/>
            <person name="Copeland A."/>
            <person name="Lucas S."/>
            <person name="Lapidus A."/>
            <person name="Glavina del Rio T."/>
            <person name="Dalin E."/>
            <person name="Tice H."/>
            <person name="Bruce D."/>
            <person name="Goodwin L."/>
            <person name="Pitluck S."/>
            <person name="Chertkov O."/>
            <person name="Brettin T."/>
            <person name="Detter J.C."/>
            <person name="Han C."/>
            <person name="Kuske C.R."/>
            <person name="Schmutz J."/>
            <person name="Larimer F."/>
            <person name="Land M."/>
            <person name="Hauser L."/>
            <person name="Kyrpides N."/>
            <person name="Lykidis A."/>
            <person name="Mesbah N.M."/>
            <person name="Wiegel J."/>
        </authorList>
    </citation>
    <scope>NUCLEOTIDE SEQUENCE [LARGE SCALE GENOMIC DNA]</scope>
    <source>
        <strain evidence="3">ATCC BAA-1301 / DSM 18059 / JW/NM-WN-LF</strain>
    </source>
</reference>
<evidence type="ECO:0000256" key="1">
    <source>
        <dbReference type="SAM" id="MobiDB-lite"/>
    </source>
</evidence>
<feature type="region of interest" description="Disordered" evidence="1">
    <location>
        <begin position="92"/>
        <end position="118"/>
    </location>
</feature>
<dbReference type="InParanoid" id="B2A2D0"/>
<dbReference type="OrthoDB" id="1739831at2"/>
<proteinExistence type="predicted"/>
<dbReference type="KEGG" id="nth:Nther_2681"/>
<protein>
    <submittedName>
        <fullName evidence="2">Uncharacterized protein</fullName>
    </submittedName>
</protein>
<gene>
    <name evidence="2" type="ordered locus">Nther_2681</name>
</gene>
<keyword evidence="3" id="KW-1185">Reference proteome</keyword>
<name>B2A2D0_NATTJ</name>
<evidence type="ECO:0000313" key="3">
    <source>
        <dbReference type="Proteomes" id="UP000001683"/>
    </source>
</evidence>
<dbReference type="HOGENOM" id="CLU_2070592_0_0_9"/>
<dbReference type="Proteomes" id="UP000001683">
    <property type="component" value="Chromosome"/>
</dbReference>
<dbReference type="AlphaFoldDB" id="B2A2D0"/>
<dbReference type="EMBL" id="CP001034">
    <property type="protein sequence ID" value="ACB86236.1"/>
    <property type="molecule type" value="Genomic_DNA"/>
</dbReference>
<organism evidence="2 3">
    <name type="scientific">Natranaerobius thermophilus (strain ATCC BAA-1301 / DSM 18059 / JW/NM-WN-LF)</name>
    <dbReference type="NCBI Taxonomy" id="457570"/>
    <lineage>
        <taxon>Bacteria</taxon>
        <taxon>Bacillati</taxon>
        <taxon>Bacillota</taxon>
        <taxon>Clostridia</taxon>
        <taxon>Natranaerobiales</taxon>
        <taxon>Natranaerobiaceae</taxon>
        <taxon>Natranaerobius</taxon>
    </lineage>
</organism>
<dbReference type="RefSeq" id="WP_012449073.1">
    <property type="nucleotide sequence ID" value="NC_010718.1"/>
</dbReference>
<sequence length="118" mass="14223">MDERFCEKCEQELFNAANPILCEQCAERFFDIVKDYIGENPENSLDKVVEETGVAKKYIKKWIRAGRIQYKSREEEERSKKLENFKRDYDKMVTEEKSREQTEANKKKDNKGRYHTRD</sequence>